<protein>
    <submittedName>
        <fullName evidence="1">Uncharacterized protein</fullName>
    </submittedName>
</protein>
<dbReference type="InterPro" id="IPR036322">
    <property type="entry name" value="WD40_repeat_dom_sf"/>
</dbReference>
<evidence type="ECO:0000313" key="1">
    <source>
        <dbReference type="EMBL" id="AFK05156.1"/>
    </source>
</evidence>
<name>A0ABM5N6R6_EMTOG</name>
<accession>A0ABM5N6R6</accession>
<dbReference type="SUPFAM" id="SSF50978">
    <property type="entry name" value="WD40 repeat-like"/>
    <property type="match status" value="1"/>
</dbReference>
<dbReference type="RefSeq" id="WP_015030844.1">
    <property type="nucleotide sequence ID" value="NC_018748.1"/>
</dbReference>
<dbReference type="EMBL" id="CP002961">
    <property type="protein sequence ID" value="AFK05156.1"/>
    <property type="molecule type" value="Genomic_DNA"/>
</dbReference>
<reference evidence="1 2" key="1">
    <citation type="submission" date="2011-07" db="EMBL/GenBank/DDBJ databases">
        <title>The complete genome of chromosome of Emticicia oligotrophica DSM 17448.</title>
        <authorList>
            <consortium name="US DOE Joint Genome Institute (JGI-PGF)"/>
            <person name="Lucas S."/>
            <person name="Han J."/>
            <person name="Lapidus A."/>
            <person name="Bruce D."/>
            <person name="Goodwin L."/>
            <person name="Pitluck S."/>
            <person name="Peters L."/>
            <person name="Kyrpides N."/>
            <person name="Mavromatis K."/>
            <person name="Ivanova N."/>
            <person name="Ovchinnikova G."/>
            <person name="Teshima H."/>
            <person name="Detter J.C."/>
            <person name="Tapia R."/>
            <person name="Han C."/>
            <person name="Land M."/>
            <person name="Hauser L."/>
            <person name="Markowitz V."/>
            <person name="Cheng J.-F."/>
            <person name="Hugenholtz P."/>
            <person name="Woyke T."/>
            <person name="Wu D."/>
            <person name="Tindall B."/>
            <person name="Pomrenke H."/>
            <person name="Brambilla E."/>
            <person name="Klenk H.-P."/>
            <person name="Eisen J.A."/>
        </authorList>
    </citation>
    <scope>NUCLEOTIDE SEQUENCE [LARGE SCALE GENOMIC DNA]</scope>
    <source>
        <strain evidence="1 2">DSM 17448</strain>
    </source>
</reference>
<proteinExistence type="predicted"/>
<dbReference type="Gene3D" id="2.130.10.10">
    <property type="entry name" value="YVTN repeat-like/Quinoprotein amine dehydrogenase"/>
    <property type="match status" value="1"/>
</dbReference>
<evidence type="ECO:0000313" key="2">
    <source>
        <dbReference type="Proteomes" id="UP000002875"/>
    </source>
</evidence>
<dbReference type="Proteomes" id="UP000002875">
    <property type="component" value="Chromosome"/>
</dbReference>
<gene>
    <name evidence="1" type="ordered locus">Emtol_4031</name>
</gene>
<dbReference type="InterPro" id="IPR015943">
    <property type="entry name" value="WD40/YVTN_repeat-like_dom_sf"/>
</dbReference>
<organism evidence="1 2">
    <name type="scientific">Emticicia oligotrophica (strain DSM 17448 / CIP 109782 / MTCC 6937 / GPTSA100-15)</name>
    <dbReference type="NCBI Taxonomy" id="929562"/>
    <lineage>
        <taxon>Bacteria</taxon>
        <taxon>Pseudomonadati</taxon>
        <taxon>Bacteroidota</taxon>
        <taxon>Cytophagia</taxon>
        <taxon>Cytophagales</taxon>
        <taxon>Leadbetterellaceae</taxon>
        <taxon>Emticicia</taxon>
    </lineage>
</organism>
<sequence>MKYTLFILINLLGLTVFSQSKQPVYLDKPFLQDYSIKYYSDNDKIQLKKVFTDRNGNIKVLSTNGLLIPVDGAFLKAGKLKADKSYRTIQHKHLLDIGLFQNQFVFLEENSIFSNAWAGSLMSKFQLKNTKLFSAGSDFQFLVSDGKKLELINQNKTIWSSSIDEEITDIKFSDHLFWVLTKHSIHTFSIEKNHSTKVFEGEDLTAFELIPSKKLIIIGTNDGFYRFDYLHKRVLGSKVTKLPSTNITTIKSIGEKLWIGTNNGCFSISQNEKIDYYNGERWLPNNDIIQISEGKNNSALILTKSGLAEIFFQKMTLAEKADFYEKQVRTRHIRNGFNASIEGMAKGDLSTGFLADSDNDGLWTSMYLGAEVFRYVVTKSEDALQNCRESLDAMERLFTINGIPGFPSRSFERSGYIKQLADPERWQHAQDKEWDWKSTTSSDEAIGHIFVYGAIAELINDNSLRKRSIKLIDTLMSHIIKNDFYLIDYDGKPTTWGKWNPSYVNSFPKNVGDRKLNSSNIVAMLQTAYHFTKKTIYKEKAFELMKKHGYFENLMRPMKEIGYAPEDADEHSKKMSDAWNHSDDEMYFLGYWGLYRYAFNDTLKAHYKKAIIDHWQTERPEKEGLWNIFTALTGTSSFDLNEAAWYLREHPLDLIDWNISNSHRKDIEKLPENFRTQTIKEVLPPDERPIQRHNANMFNLDRMRGNGTSEHSAGDIWLLPYWLGRYLGVISPPQK</sequence>
<keyword evidence="2" id="KW-1185">Reference proteome</keyword>